<name>A0A2S9XLF6_9BACT</name>
<evidence type="ECO:0000313" key="2">
    <source>
        <dbReference type="EMBL" id="PRP93718.1"/>
    </source>
</evidence>
<evidence type="ECO:0000313" key="3">
    <source>
        <dbReference type="Proteomes" id="UP000238823"/>
    </source>
</evidence>
<keyword evidence="1" id="KW-1133">Transmembrane helix</keyword>
<sequence length="223" mass="24257">MAVVQQALALICTLVLAVGLVAGLPLWVWWLYPRLTGKKWAASAESLALTLDPYRPEHRMGMLTSSPSCLQPMRGRRGDFAVECGVRRISPSSTSNNYITQVRVTLPRSLDLGLHVRPVGLLGRAWTAVSGELDVQLADPELDRAYDISGDYDDRVQALLTTAPVADAMRAAAKGSFRPHFSDTAVWFERSGKQLSAQALSGALSEALDLGQRLLDARSQVNV</sequence>
<proteinExistence type="predicted"/>
<dbReference type="Proteomes" id="UP000238823">
    <property type="component" value="Unassembled WGS sequence"/>
</dbReference>
<dbReference type="AlphaFoldDB" id="A0A2S9XLF6"/>
<comment type="caution">
    <text evidence="2">The sequence shown here is derived from an EMBL/GenBank/DDBJ whole genome shotgun (WGS) entry which is preliminary data.</text>
</comment>
<accession>A0A2S9XLF6</accession>
<keyword evidence="1" id="KW-0812">Transmembrane</keyword>
<reference evidence="2 3" key="1">
    <citation type="submission" date="2018-03" db="EMBL/GenBank/DDBJ databases">
        <title>Draft Genome Sequences of the Obligatory Marine Myxobacteria Enhygromyxa salina SWB007.</title>
        <authorList>
            <person name="Poehlein A."/>
            <person name="Moghaddam J.A."/>
            <person name="Harms H."/>
            <person name="Alanjari M."/>
            <person name="Koenig G.M."/>
            <person name="Daniel R."/>
            <person name="Schaeberle T.F."/>
        </authorList>
    </citation>
    <scope>NUCLEOTIDE SEQUENCE [LARGE SCALE GENOMIC DNA]</scope>
    <source>
        <strain evidence="2 3">SWB007</strain>
    </source>
</reference>
<feature type="transmembrane region" description="Helical" evidence="1">
    <location>
        <begin position="6"/>
        <end position="32"/>
    </location>
</feature>
<organism evidence="2 3">
    <name type="scientific">Enhygromyxa salina</name>
    <dbReference type="NCBI Taxonomy" id="215803"/>
    <lineage>
        <taxon>Bacteria</taxon>
        <taxon>Pseudomonadati</taxon>
        <taxon>Myxococcota</taxon>
        <taxon>Polyangia</taxon>
        <taxon>Nannocystales</taxon>
        <taxon>Nannocystaceae</taxon>
        <taxon>Enhygromyxa</taxon>
    </lineage>
</organism>
<evidence type="ECO:0000256" key="1">
    <source>
        <dbReference type="SAM" id="Phobius"/>
    </source>
</evidence>
<keyword evidence="1" id="KW-0472">Membrane</keyword>
<dbReference type="EMBL" id="PVNL01000147">
    <property type="protein sequence ID" value="PRP93718.1"/>
    <property type="molecule type" value="Genomic_DNA"/>
</dbReference>
<protein>
    <submittedName>
        <fullName evidence="2">Uncharacterized protein</fullName>
    </submittedName>
</protein>
<gene>
    <name evidence="2" type="ORF">ENSA7_81460</name>
</gene>